<proteinExistence type="evidence at transcript level"/>
<feature type="region of interest" description="Disordered" evidence="1">
    <location>
        <begin position="52"/>
        <end position="73"/>
    </location>
</feature>
<accession>B6U3H5</accession>
<feature type="compositionally biased region" description="Low complexity" evidence="1">
    <location>
        <begin position="52"/>
        <end position="64"/>
    </location>
</feature>
<dbReference type="InterPro" id="IPR040344">
    <property type="entry name" value="At3g17950-like"/>
</dbReference>
<protein>
    <submittedName>
        <fullName evidence="2">Uncharacterized protein</fullName>
    </submittedName>
</protein>
<feature type="compositionally biased region" description="Basic and acidic residues" evidence="1">
    <location>
        <begin position="133"/>
        <end position="146"/>
    </location>
</feature>
<feature type="compositionally biased region" description="Low complexity" evidence="1">
    <location>
        <begin position="9"/>
        <end position="28"/>
    </location>
</feature>
<feature type="region of interest" description="Disordered" evidence="1">
    <location>
        <begin position="1"/>
        <end position="36"/>
    </location>
</feature>
<evidence type="ECO:0000313" key="2">
    <source>
        <dbReference type="EMBL" id="ACG43908.1"/>
    </source>
</evidence>
<sequence>MDLDADMIPTSPSADSSPSSSDLDTESTGSFFPDRSTTLGTLMGVSAFGGRRAPAAGEGSAEGPQRAALGHGEEARGAGVWRRRRRWRRRGSWWRLCRDQRWAADVAGRVPGHGAAARGRGLPLRRQRRRRVGARDGRGAVRERKGAASSAARGRRGGGEGQVAAAAGVGWLVDLDGDGVGVPGAPAGAAHRHLQRRSRVNVVNKLQLSRFGEGVFRDKNGVDASLIKPPCPCFFSH</sequence>
<evidence type="ECO:0000256" key="1">
    <source>
        <dbReference type="SAM" id="MobiDB-lite"/>
    </source>
</evidence>
<dbReference type="PANTHER" id="PTHR33544">
    <property type="entry name" value="DUF4005 DOMAIN-CONTAINING PROTEIN-RELATED"/>
    <property type="match status" value="1"/>
</dbReference>
<organism evidence="2">
    <name type="scientific">Zea mays</name>
    <name type="common">Maize</name>
    <dbReference type="NCBI Taxonomy" id="4577"/>
    <lineage>
        <taxon>Eukaryota</taxon>
        <taxon>Viridiplantae</taxon>
        <taxon>Streptophyta</taxon>
        <taxon>Embryophyta</taxon>
        <taxon>Tracheophyta</taxon>
        <taxon>Spermatophyta</taxon>
        <taxon>Magnoliopsida</taxon>
        <taxon>Liliopsida</taxon>
        <taxon>Poales</taxon>
        <taxon>Poaceae</taxon>
        <taxon>PACMAD clade</taxon>
        <taxon>Panicoideae</taxon>
        <taxon>Andropogonodae</taxon>
        <taxon>Andropogoneae</taxon>
        <taxon>Tripsacinae</taxon>
        <taxon>Zea</taxon>
    </lineage>
</organism>
<reference evidence="2" key="1">
    <citation type="journal article" date="2009" name="Plant Mol. Biol.">
        <title>Insights into corn genes derived from large-scale cDNA sequencing.</title>
        <authorList>
            <person name="Alexandrov N.N."/>
            <person name="Brover V.V."/>
            <person name="Freidin S."/>
            <person name="Troukhan M.E."/>
            <person name="Tatarinova T.V."/>
            <person name="Zhang H."/>
            <person name="Swaller T.J."/>
            <person name="Lu Y.P."/>
            <person name="Bouck J."/>
            <person name="Flavell R.B."/>
            <person name="Feldmann K.A."/>
        </authorList>
    </citation>
    <scope>NUCLEOTIDE SEQUENCE</scope>
</reference>
<dbReference type="PANTHER" id="PTHR33544:SF15">
    <property type="entry name" value="OS06G0256800 PROTEIN"/>
    <property type="match status" value="1"/>
</dbReference>
<dbReference type="EMBL" id="EU971790">
    <property type="protein sequence ID" value="ACG43908.1"/>
    <property type="molecule type" value="mRNA"/>
</dbReference>
<name>B6U3H5_MAIZE</name>
<feature type="region of interest" description="Disordered" evidence="1">
    <location>
        <begin position="128"/>
        <end position="160"/>
    </location>
</feature>
<dbReference type="AlphaFoldDB" id="B6U3H5"/>